<keyword evidence="6 8" id="KW-1133">Transmembrane helix</keyword>
<dbReference type="PROSITE" id="PS51012">
    <property type="entry name" value="ABC_TM2"/>
    <property type="match status" value="1"/>
</dbReference>
<proteinExistence type="inferred from homology"/>
<dbReference type="AlphaFoldDB" id="A0A1W1XPI1"/>
<dbReference type="Gene3D" id="3.40.1710.10">
    <property type="entry name" value="abc type-2 transporter like domain"/>
    <property type="match status" value="1"/>
</dbReference>
<evidence type="ECO:0000256" key="2">
    <source>
        <dbReference type="ARBA" id="ARBA00007783"/>
    </source>
</evidence>
<sequence>MQILTMIKNQLKLLLSNRIAILAIILAPLLVTYLFSFSNNGSNKTNVYLVDKDNSKASKQLISMIKNHKGLNVIIDSEEEVKSKVDNNDIPVATVIERGFENNLRYGKALDIKMMENYDNTDAENISETILSEGNTLEKITGDSKNISEVLKLDNENVSKQLINKTSMDNSITLLYKTINAGQKEEDKNTVTLIGFIVMFLWFVIIQGFRTLIEEKENGTFIRIIGAPMNYTKYLISKIIVALILGIAVTIVVLIAAKFILNVSIVNNIFAVMFIFTIYLFALIGIVMIFANFVKKHQTFTIFGAVIMALTGMLGGCFFSIDELAPKTIQIISKFMPESWAIKALKNIMFNNLSLYSQLSNIFVLFLIGVLGLVISTILTNINMKTEKNI</sequence>
<keyword evidence="5 8" id="KW-0812">Transmembrane</keyword>
<dbReference type="GO" id="GO:0140359">
    <property type="term" value="F:ABC-type transporter activity"/>
    <property type="evidence" value="ECO:0007669"/>
    <property type="project" value="InterPro"/>
</dbReference>
<keyword evidence="3" id="KW-0813">Transport</keyword>
<dbReference type="Pfam" id="PF12698">
    <property type="entry name" value="ABC2_membrane_3"/>
    <property type="match status" value="1"/>
</dbReference>
<keyword evidence="4" id="KW-1003">Cell membrane</keyword>
<dbReference type="OrthoDB" id="63188at2"/>
<protein>
    <submittedName>
        <fullName evidence="10">ABC-2 type transport system permease protein</fullName>
    </submittedName>
</protein>
<dbReference type="EMBL" id="FWXH01000010">
    <property type="protein sequence ID" value="SMC25787.1"/>
    <property type="molecule type" value="Genomic_DNA"/>
</dbReference>
<comment type="similarity">
    <text evidence="2">Belongs to the ABC-2 integral membrane protein family.</text>
</comment>
<keyword evidence="11" id="KW-1185">Reference proteome</keyword>
<dbReference type="Proteomes" id="UP000192468">
    <property type="component" value="Unassembled WGS sequence"/>
</dbReference>
<evidence type="ECO:0000259" key="9">
    <source>
        <dbReference type="PROSITE" id="PS51012"/>
    </source>
</evidence>
<evidence type="ECO:0000313" key="11">
    <source>
        <dbReference type="Proteomes" id="UP000192468"/>
    </source>
</evidence>
<feature type="transmembrane region" description="Helical" evidence="8">
    <location>
        <begin position="234"/>
        <end position="257"/>
    </location>
</feature>
<evidence type="ECO:0000256" key="1">
    <source>
        <dbReference type="ARBA" id="ARBA00004651"/>
    </source>
</evidence>
<feature type="transmembrane region" description="Helical" evidence="8">
    <location>
        <begin position="193"/>
        <end position="213"/>
    </location>
</feature>
<comment type="subcellular location">
    <subcellularLocation>
        <location evidence="1">Cell membrane</location>
        <topology evidence="1">Multi-pass membrane protein</topology>
    </subcellularLocation>
</comment>
<feature type="domain" description="ABC transmembrane type-2" evidence="9">
    <location>
        <begin position="156"/>
        <end position="383"/>
    </location>
</feature>
<name>A0A1W1XPI1_9CLOT</name>
<dbReference type="PANTHER" id="PTHR30294">
    <property type="entry name" value="MEMBRANE COMPONENT OF ABC TRANSPORTER YHHJ-RELATED"/>
    <property type="match status" value="1"/>
</dbReference>
<evidence type="ECO:0000256" key="7">
    <source>
        <dbReference type="ARBA" id="ARBA00023136"/>
    </source>
</evidence>
<evidence type="ECO:0000256" key="6">
    <source>
        <dbReference type="ARBA" id="ARBA00022989"/>
    </source>
</evidence>
<gene>
    <name evidence="10" type="ORF">SAMN02745134_02573</name>
</gene>
<dbReference type="InterPro" id="IPR051449">
    <property type="entry name" value="ABC-2_transporter_component"/>
</dbReference>
<dbReference type="RefSeq" id="WP_084116398.1">
    <property type="nucleotide sequence ID" value="NZ_FWXH01000010.1"/>
</dbReference>
<evidence type="ECO:0000256" key="5">
    <source>
        <dbReference type="ARBA" id="ARBA00022692"/>
    </source>
</evidence>
<organism evidence="10 11">
    <name type="scientific">Clostridium acidisoli DSM 12555</name>
    <dbReference type="NCBI Taxonomy" id="1121291"/>
    <lineage>
        <taxon>Bacteria</taxon>
        <taxon>Bacillati</taxon>
        <taxon>Bacillota</taxon>
        <taxon>Clostridia</taxon>
        <taxon>Eubacteriales</taxon>
        <taxon>Clostridiaceae</taxon>
        <taxon>Clostridium</taxon>
    </lineage>
</organism>
<dbReference type="InterPro" id="IPR013525">
    <property type="entry name" value="ABC2_TM"/>
</dbReference>
<feature type="transmembrane region" description="Helical" evidence="8">
    <location>
        <begin position="362"/>
        <end position="382"/>
    </location>
</feature>
<dbReference type="InterPro" id="IPR047817">
    <property type="entry name" value="ABC2_TM_bact-type"/>
</dbReference>
<dbReference type="GO" id="GO:0005886">
    <property type="term" value="C:plasma membrane"/>
    <property type="evidence" value="ECO:0007669"/>
    <property type="project" value="UniProtKB-SubCell"/>
</dbReference>
<accession>A0A1W1XPI1</accession>
<feature type="transmembrane region" description="Helical" evidence="8">
    <location>
        <begin position="269"/>
        <end position="293"/>
    </location>
</feature>
<reference evidence="10 11" key="1">
    <citation type="submission" date="2017-04" db="EMBL/GenBank/DDBJ databases">
        <authorList>
            <person name="Afonso C.L."/>
            <person name="Miller P.J."/>
            <person name="Scott M.A."/>
            <person name="Spackman E."/>
            <person name="Goraichik I."/>
            <person name="Dimitrov K.M."/>
            <person name="Suarez D.L."/>
            <person name="Swayne D.E."/>
        </authorList>
    </citation>
    <scope>NUCLEOTIDE SEQUENCE [LARGE SCALE GENOMIC DNA]</scope>
    <source>
        <strain evidence="10 11">DSM 12555</strain>
    </source>
</reference>
<evidence type="ECO:0000256" key="8">
    <source>
        <dbReference type="SAM" id="Phobius"/>
    </source>
</evidence>
<dbReference type="STRING" id="1121291.SAMN02745134_02573"/>
<dbReference type="PANTHER" id="PTHR30294:SF45">
    <property type="entry name" value="LINEARMYCIN RESISTANCE PERMEASE PROTEIN LNRN"/>
    <property type="match status" value="1"/>
</dbReference>
<evidence type="ECO:0000313" key="10">
    <source>
        <dbReference type="EMBL" id="SMC25787.1"/>
    </source>
</evidence>
<evidence type="ECO:0000256" key="3">
    <source>
        <dbReference type="ARBA" id="ARBA00022448"/>
    </source>
</evidence>
<evidence type="ECO:0000256" key="4">
    <source>
        <dbReference type="ARBA" id="ARBA00022475"/>
    </source>
</evidence>
<feature type="transmembrane region" description="Helical" evidence="8">
    <location>
        <begin position="20"/>
        <end position="37"/>
    </location>
</feature>
<feature type="transmembrane region" description="Helical" evidence="8">
    <location>
        <begin position="300"/>
        <end position="321"/>
    </location>
</feature>
<keyword evidence="7 8" id="KW-0472">Membrane</keyword>